<dbReference type="HAMAP" id="MF_00171">
    <property type="entry name" value="TruA"/>
    <property type="match status" value="1"/>
</dbReference>
<dbReference type="Gene3D" id="3.30.70.580">
    <property type="entry name" value="Pseudouridine synthase I, catalytic domain, N-terminal subdomain"/>
    <property type="match status" value="1"/>
</dbReference>
<comment type="caution">
    <text evidence="9">The sequence shown here is derived from an EMBL/GenBank/DDBJ whole genome shotgun (WGS) entry which is preliminary data.</text>
</comment>
<evidence type="ECO:0000256" key="5">
    <source>
        <dbReference type="PIRSR" id="PIRSR001430-1"/>
    </source>
</evidence>
<dbReference type="FunFam" id="3.30.70.580:FF:000001">
    <property type="entry name" value="tRNA pseudouridine synthase A"/>
    <property type="match status" value="1"/>
</dbReference>
<dbReference type="Pfam" id="PF01416">
    <property type="entry name" value="PseudoU_synth_1"/>
    <property type="match status" value="2"/>
</dbReference>
<evidence type="ECO:0000313" key="10">
    <source>
        <dbReference type="Proteomes" id="UP000321363"/>
    </source>
</evidence>
<name>A0A5C6VJ67_9BACI</name>
<dbReference type="InterPro" id="IPR020095">
    <property type="entry name" value="PsdUridine_synth_TruA_C"/>
</dbReference>
<comment type="subunit">
    <text evidence="4">Homodimer.</text>
</comment>
<dbReference type="InterPro" id="IPR001406">
    <property type="entry name" value="PsdUridine_synth_TruA"/>
</dbReference>
<evidence type="ECO:0000313" key="9">
    <source>
        <dbReference type="EMBL" id="TXC85632.1"/>
    </source>
</evidence>
<feature type="domain" description="Pseudouridine synthase I TruA alpha/beta" evidence="8">
    <location>
        <begin position="7"/>
        <end position="104"/>
    </location>
</feature>
<dbReference type="PANTHER" id="PTHR11142">
    <property type="entry name" value="PSEUDOURIDYLATE SYNTHASE"/>
    <property type="match status" value="1"/>
</dbReference>
<dbReference type="GO" id="GO:0003723">
    <property type="term" value="F:RNA binding"/>
    <property type="evidence" value="ECO:0007669"/>
    <property type="project" value="InterPro"/>
</dbReference>
<dbReference type="PANTHER" id="PTHR11142:SF0">
    <property type="entry name" value="TRNA PSEUDOURIDINE SYNTHASE-LIKE 1"/>
    <property type="match status" value="1"/>
</dbReference>
<feature type="active site" description="Nucleophile" evidence="4 5">
    <location>
        <position position="52"/>
    </location>
</feature>
<dbReference type="OrthoDB" id="9811823at2"/>
<evidence type="ECO:0000256" key="2">
    <source>
        <dbReference type="ARBA" id="ARBA00022694"/>
    </source>
</evidence>
<protein>
    <recommendedName>
        <fullName evidence="4">tRNA pseudouridine synthase A</fullName>
        <ecNumber evidence="4">5.4.99.12</ecNumber>
    </recommendedName>
    <alternativeName>
        <fullName evidence="4">tRNA pseudouridine(38-40) synthase</fullName>
    </alternativeName>
    <alternativeName>
        <fullName evidence="4">tRNA pseudouridylate synthase I</fullName>
    </alternativeName>
    <alternativeName>
        <fullName evidence="4">tRNA-uridine isomerase I</fullName>
    </alternativeName>
</protein>
<comment type="function">
    <text evidence="4">Formation of pseudouridine at positions 38, 39 and 40 in the anticodon stem and loop of transfer RNAs.</text>
</comment>
<comment type="similarity">
    <text evidence="1 4 7">Belongs to the tRNA pseudouridine synthase TruA family.</text>
</comment>
<evidence type="ECO:0000256" key="1">
    <source>
        <dbReference type="ARBA" id="ARBA00009375"/>
    </source>
</evidence>
<keyword evidence="10" id="KW-1185">Reference proteome</keyword>
<dbReference type="InterPro" id="IPR020097">
    <property type="entry name" value="PsdUridine_synth_TruA_a/b_dom"/>
</dbReference>
<dbReference type="InterPro" id="IPR020094">
    <property type="entry name" value="TruA/RsuA/RluB/E/F_N"/>
</dbReference>
<evidence type="ECO:0000256" key="7">
    <source>
        <dbReference type="RuleBase" id="RU003792"/>
    </source>
</evidence>
<dbReference type="CDD" id="cd02570">
    <property type="entry name" value="PseudoU_synth_EcTruA"/>
    <property type="match status" value="1"/>
</dbReference>
<dbReference type="Proteomes" id="UP000321363">
    <property type="component" value="Unassembled WGS sequence"/>
</dbReference>
<dbReference type="NCBIfam" id="TIGR00071">
    <property type="entry name" value="hisT_truA"/>
    <property type="match status" value="1"/>
</dbReference>
<reference evidence="9 10" key="1">
    <citation type="journal article" date="2005" name="Int. J. Syst. Evol. Microbiol.">
        <title>Bacillus litoralis sp. nov., isolated from a tidal flat of the Yellow Sea in Korea.</title>
        <authorList>
            <person name="Yoon J.H."/>
            <person name="Oh T.K."/>
        </authorList>
    </citation>
    <scope>NUCLEOTIDE SEQUENCE [LARGE SCALE GENOMIC DNA]</scope>
    <source>
        <strain evidence="9 10">SW-211</strain>
    </source>
</reference>
<sequence>MKVKCTVSYDGSQFYGYQVQPNKRTVQSEIEEALTKLHKGEKIKIFASGRTDASVHAVGQVFHFETNLRIPDDRWPFALNSLLPEDIVIKSAAYVEHEFHARFDVVKKEYRYIINQEKIQDVFKRKYCFHYPYEIDLQSIEKACDLLLGTHDFTSFCAAKTEVEDKVRTLYSIEVIKEENDIIFRFIGNGFLYNMVRILVGTLLEIGQGIKSFEDIPAIFKGLDRRLSGKTVPGHGLYLWKVYYDN</sequence>
<comment type="catalytic activity">
    <reaction evidence="4 7">
        <text>uridine(38/39/40) in tRNA = pseudouridine(38/39/40) in tRNA</text>
        <dbReference type="Rhea" id="RHEA:22376"/>
        <dbReference type="Rhea" id="RHEA-COMP:10085"/>
        <dbReference type="Rhea" id="RHEA-COMP:10087"/>
        <dbReference type="ChEBI" id="CHEBI:65314"/>
        <dbReference type="ChEBI" id="CHEBI:65315"/>
        <dbReference type="EC" id="5.4.99.12"/>
    </reaction>
</comment>
<dbReference type="EMBL" id="VOQF01000018">
    <property type="protein sequence ID" value="TXC85632.1"/>
    <property type="molecule type" value="Genomic_DNA"/>
</dbReference>
<organism evidence="9 10">
    <name type="scientific">Metabacillus litoralis</name>
    <dbReference type="NCBI Taxonomy" id="152268"/>
    <lineage>
        <taxon>Bacteria</taxon>
        <taxon>Bacillati</taxon>
        <taxon>Bacillota</taxon>
        <taxon>Bacilli</taxon>
        <taxon>Bacillales</taxon>
        <taxon>Bacillaceae</taxon>
        <taxon>Metabacillus</taxon>
    </lineage>
</organism>
<evidence type="ECO:0000256" key="3">
    <source>
        <dbReference type="ARBA" id="ARBA00023235"/>
    </source>
</evidence>
<dbReference type="AlphaFoldDB" id="A0A5C6VJ67"/>
<evidence type="ECO:0000256" key="4">
    <source>
        <dbReference type="HAMAP-Rule" id="MF_00171"/>
    </source>
</evidence>
<comment type="caution">
    <text evidence="4">Lacks conserved residue(s) required for the propagation of feature annotation.</text>
</comment>
<proteinExistence type="inferred from homology"/>
<dbReference type="EC" id="5.4.99.12" evidence="4"/>
<feature type="domain" description="Pseudouridine synthase I TruA alpha/beta" evidence="8">
    <location>
        <begin position="143"/>
        <end position="245"/>
    </location>
</feature>
<dbReference type="PIRSF" id="PIRSF001430">
    <property type="entry name" value="tRNA_psdUrid_synth"/>
    <property type="match status" value="1"/>
</dbReference>
<dbReference type="Gene3D" id="3.30.70.660">
    <property type="entry name" value="Pseudouridine synthase I, catalytic domain, C-terminal subdomain"/>
    <property type="match status" value="1"/>
</dbReference>
<evidence type="ECO:0000259" key="8">
    <source>
        <dbReference type="Pfam" id="PF01416"/>
    </source>
</evidence>
<dbReference type="SUPFAM" id="SSF55120">
    <property type="entry name" value="Pseudouridine synthase"/>
    <property type="match status" value="1"/>
</dbReference>
<dbReference type="RefSeq" id="WP_146950536.1">
    <property type="nucleotide sequence ID" value="NZ_VOQF01000018.1"/>
</dbReference>
<keyword evidence="3 4" id="KW-0413">Isomerase</keyword>
<keyword evidence="2 4" id="KW-0819">tRNA processing</keyword>
<dbReference type="InterPro" id="IPR020103">
    <property type="entry name" value="PsdUridine_synth_cat_dom_sf"/>
</dbReference>
<dbReference type="GO" id="GO:0031119">
    <property type="term" value="P:tRNA pseudouridine synthesis"/>
    <property type="evidence" value="ECO:0007669"/>
    <property type="project" value="UniProtKB-UniRule"/>
</dbReference>
<dbReference type="GO" id="GO:0160147">
    <property type="term" value="F:tRNA pseudouridine(38-40) synthase activity"/>
    <property type="evidence" value="ECO:0007669"/>
    <property type="project" value="UniProtKB-EC"/>
</dbReference>
<gene>
    <name evidence="4 9" type="primary">truA</name>
    <name evidence="9" type="ORF">FS935_20640</name>
</gene>
<evidence type="ECO:0000256" key="6">
    <source>
        <dbReference type="PIRSR" id="PIRSR001430-2"/>
    </source>
</evidence>
<accession>A0A5C6VJ67</accession>
<feature type="binding site" evidence="4 6">
    <location>
        <position position="110"/>
    </location>
    <ligand>
        <name>substrate</name>
    </ligand>
</feature>